<gene>
    <name evidence="22" type="primary">cytb</name>
</gene>
<dbReference type="Pfam" id="PF00032">
    <property type="entry name" value="Cytochrom_B_C"/>
    <property type="match status" value="1"/>
</dbReference>
<comment type="subcellular location">
    <subcellularLocation>
        <location evidence="2">Mitochondrion inner membrane</location>
        <topology evidence="2">Multi-pass membrane protein</topology>
    </subcellularLocation>
</comment>
<comment type="similarity">
    <text evidence="16 19">Belongs to the cytochrome b family.</text>
</comment>
<keyword evidence="10 19" id="KW-0249">Electron transport</keyword>
<feature type="transmembrane region" description="Helical" evidence="19">
    <location>
        <begin position="320"/>
        <end position="341"/>
    </location>
</feature>
<feature type="domain" description="Cytochrome b/b6 N-terminal region profile" evidence="20">
    <location>
        <begin position="1"/>
        <end position="210"/>
    </location>
</feature>
<keyword evidence="7 19" id="KW-0812">Transmembrane</keyword>
<dbReference type="InterPro" id="IPR005797">
    <property type="entry name" value="Cyt_b/b6_N"/>
</dbReference>
<evidence type="ECO:0000259" key="20">
    <source>
        <dbReference type="PROSITE" id="PS51002"/>
    </source>
</evidence>
<keyword evidence="12 18" id="KW-0408">Iron</keyword>
<dbReference type="PANTHER" id="PTHR19271:SF16">
    <property type="entry name" value="CYTOCHROME B"/>
    <property type="match status" value="1"/>
</dbReference>
<organism evidence="22">
    <name type="scientific">Tangara gyrola</name>
    <dbReference type="NCBI Taxonomy" id="62087"/>
    <lineage>
        <taxon>Eukaryota</taxon>
        <taxon>Metazoa</taxon>
        <taxon>Chordata</taxon>
        <taxon>Craniata</taxon>
        <taxon>Vertebrata</taxon>
        <taxon>Euteleostomi</taxon>
        <taxon>Archelosauria</taxon>
        <taxon>Archosauria</taxon>
        <taxon>Dinosauria</taxon>
        <taxon>Saurischia</taxon>
        <taxon>Theropoda</taxon>
        <taxon>Coelurosauria</taxon>
        <taxon>Aves</taxon>
        <taxon>Neognathae</taxon>
        <taxon>Neoaves</taxon>
        <taxon>Telluraves</taxon>
        <taxon>Australaves</taxon>
        <taxon>Passeriformes</taxon>
        <taxon>Thraupidae</taxon>
        <taxon>Thraupinae</taxon>
        <taxon>Tangara</taxon>
    </lineage>
</organism>
<proteinExistence type="inferred from homology"/>
<keyword evidence="11 19" id="KW-1133">Transmembrane helix</keyword>
<feature type="transmembrane region" description="Helical" evidence="19">
    <location>
        <begin position="230"/>
        <end position="247"/>
    </location>
</feature>
<comment type="function">
    <text evidence="1 19">Component of the ubiquinol-cytochrome c reductase complex (complex III or cytochrome b-c1 complex) that is part of the mitochondrial respiratory chain. The b-c1 complex mediates electron transfer from ubiquinol to cytochrome c. Contributes to the generation of a proton gradient across the mitochondrial membrane that is then used for ATP synthesis.</text>
</comment>
<name>Q68U01_9PASS</name>
<dbReference type="GO" id="GO:0005743">
    <property type="term" value="C:mitochondrial inner membrane"/>
    <property type="evidence" value="ECO:0007669"/>
    <property type="project" value="UniProtKB-SubCell"/>
</dbReference>
<evidence type="ECO:0000256" key="12">
    <source>
        <dbReference type="ARBA" id="ARBA00023004"/>
    </source>
</evidence>
<geneLocation type="mitochondrion" evidence="22"/>
<keyword evidence="8 18" id="KW-0479">Metal-binding</keyword>
<accession>Q68U01</accession>
<evidence type="ECO:0000256" key="9">
    <source>
        <dbReference type="ARBA" id="ARBA00022792"/>
    </source>
</evidence>
<dbReference type="GO" id="GO:0006122">
    <property type="term" value="P:mitochondrial electron transport, ubiquinol to cytochrome c"/>
    <property type="evidence" value="ECO:0007669"/>
    <property type="project" value="TreeGrafter"/>
</dbReference>
<dbReference type="InterPro" id="IPR016174">
    <property type="entry name" value="Di-haem_cyt_TM"/>
</dbReference>
<dbReference type="InterPro" id="IPR048259">
    <property type="entry name" value="Cytochrome_b_N_euk/bac"/>
</dbReference>
<feature type="binding site" description="axial binding residue" evidence="18">
    <location>
        <position position="183"/>
    </location>
    <ligand>
        <name>heme b</name>
        <dbReference type="ChEBI" id="CHEBI:60344"/>
        <label>b562</label>
    </ligand>
    <ligandPart>
        <name>Fe</name>
        <dbReference type="ChEBI" id="CHEBI:18248"/>
    </ligandPart>
</feature>
<keyword evidence="15 19" id="KW-0472">Membrane</keyword>
<feature type="transmembrane region" description="Helical" evidence="19">
    <location>
        <begin position="179"/>
        <end position="201"/>
    </location>
</feature>
<dbReference type="PROSITE" id="PS51003">
    <property type="entry name" value="CYTB_CTER"/>
    <property type="match status" value="1"/>
</dbReference>
<sequence>MALNLRKNHQILKVINNALIDLPTPSNISTWWNFGSLLGVCLVTQIITGLLLAMHYTADTNLAFSSVAHMCRDVQFGWLIRNLHANGASFFFICIYLHIGRGIYYGSYLNKETWNVGVILLLTLMATAFVGYVLPWGQMSFWGATVITNLFSAIPYIGQTLVEWAWGGFSVDNPTLTRFFALHFLLPFVIAGLTLVHLTLLHETGSNNPTGIPSDCDKIPFHPYYTIKDILGFVLMLSLLVSLALFSPNSLGDPENFTPANPLVTPPHIKPEWYFLFAYAILRSIPNKLGGVLALAASILVLFLMPLLHTSKLRSMTFRPLSQILFWTLVANVLILTWVGSQPVEHPFIIIGQLASFTYFLIILVLFPLAAALENKLLKL</sequence>
<dbReference type="PANTHER" id="PTHR19271">
    <property type="entry name" value="CYTOCHROME B"/>
    <property type="match status" value="1"/>
</dbReference>
<evidence type="ECO:0000259" key="21">
    <source>
        <dbReference type="PROSITE" id="PS51003"/>
    </source>
</evidence>
<keyword evidence="14 19" id="KW-0496">Mitochondrion</keyword>
<feature type="transmembrane region" description="Helical" evidence="19">
    <location>
        <begin position="347"/>
        <end position="373"/>
    </location>
</feature>
<evidence type="ECO:0000256" key="19">
    <source>
        <dbReference type="RuleBase" id="RU362117"/>
    </source>
</evidence>
<dbReference type="PROSITE" id="PS51002">
    <property type="entry name" value="CYTB_NTER"/>
    <property type="match status" value="1"/>
</dbReference>
<keyword evidence="4 19" id="KW-0813">Transport</keyword>
<feature type="transmembrane region" description="Helical" evidence="19">
    <location>
        <begin position="78"/>
        <end position="99"/>
    </location>
</feature>
<dbReference type="AlphaFoldDB" id="Q68U01"/>
<evidence type="ECO:0000256" key="1">
    <source>
        <dbReference type="ARBA" id="ARBA00002566"/>
    </source>
</evidence>
<feature type="binding site" description="axial binding residue" evidence="18">
    <location>
        <position position="98"/>
    </location>
    <ligand>
        <name>heme b</name>
        <dbReference type="ChEBI" id="CHEBI:60344"/>
        <label>b566</label>
    </ligand>
    <ligandPart>
        <name>Fe</name>
        <dbReference type="ChEBI" id="CHEBI:18248"/>
    </ligandPart>
</feature>
<feature type="domain" description="Cytochrome b/b6 C-terminal region profile" evidence="21">
    <location>
        <begin position="211"/>
        <end position="380"/>
    </location>
</feature>
<keyword evidence="13" id="KW-0830">Ubiquinone</keyword>
<dbReference type="GO" id="GO:0016491">
    <property type="term" value="F:oxidoreductase activity"/>
    <property type="evidence" value="ECO:0007669"/>
    <property type="project" value="UniProtKB-UniRule"/>
</dbReference>
<evidence type="ECO:0000256" key="2">
    <source>
        <dbReference type="ARBA" id="ARBA00004448"/>
    </source>
</evidence>
<dbReference type="InterPro" id="IPR048260">
    <property type="entry name" value="Cytochrome_b_C_euk/bac"/>
</dbReference>
<comment type="cofactor">
    <cofactor evidence="19">
        <name>heme b</name>
        <dbReference type="ChEBI" id="CHEBI:60344"/>
    </cofactor>
    <text evidence="19">Binds 2 heme groups non-covalently.</text>
</comment>
<feature type="binding site" description="axial binding residue" evidence="18">
    <location>
        <position position="84"/>
    </location>
    <ligand>
        <name>heme b</name>
        <dbReference type="ChEBI" id="CHEBI:60344"/>
        <label>b562</label>
    </ligand>
    <ligandPart>
        <name>Fe</name>
        <dbReference type="ChEBI" id="CHEBI:18248"/>
    </ligandPart>
</feature>
<evidence type="ECO:0000256" key="6">
    <source>
        <dbReference type="ARBA" id="ARBA00022660"/>
    </source>
</evidence>
<feature type="binding site" description="axial binding residue" evidence="18">
    <location>
        <position position="197"/>
    </location>
    <ligand>
        <name>heme b</name>
        <dbReference type="ChEBI" id="CHEBI:60344"/>
        <label>b566</label>
    </ligand>
    <ligandPart>
        <name>Fe</name>
        <dbReference type="ChEBI" id="CHEBI:18248"/>
    </ligandPart>
</feature>
<evidence type="ECO:0000256" key="17">
    <source>
        <dbReference type="PIRSR" id="PIRSR038885-1"/>
    </source>
</evidence>
<evidence type="ECO:0000256" key="7">
    <source>
        <dbReference type="ARBA" id="ARBA00022692"/>
    </source>
</evidence>
<evidence type="ECO:0000256" key="10">
    <source>
        <dbReference type="ARBA" id="ARBA00022982"/>
    </source>
</evidence>
<evidence type="ECO:0000256" key="5">
    <source>
        <dbReference type="ARBA" id="ARBA00022617"/>
    </source>
</evidence>
<dbReference type="PIRSF" id="PIRSF038885">
    <property type="entry name" value="COB"/>
    <property type="match status" value="1"/>
</dbReference>
<dbReference type="GO" id="GO:0046872">
    <property type="term" value="F:metal ion binding"/>
    <property type="evidence" value="ECO:0007669"/>
    <property type="project" value="UniProtKB-UniRule"/>
</dbReference>
<reference evidence="22" key="1">
    <citation type="journal article" date="2004" name="Mol. Phylogenet. Evol.">
        <title>Molecular phylogenetics and biogeography of Neotropical tanagers in the genus Tangara.</title>
        <authorList>
            <person name="Burns K.J."/>
            <person name="Naoki K."/>
        </authorList>
    </citation>
    <scope>NUCLEOTIDE SEQUENCE</scope>
</reference>
<evidence type="ECO:0000256" key="11">
    <source>
        <dbReference type="ARBA" id="ARBA00022989"/>
    </source>
</evidence>
<dbReference type="EMBL" id="AY383129">
    <property type="protein sequence ID" value="AAR25312.1"/>
    <property type="molecule type" value="Genomic_DNA"/>
</dbReference>
<dbReference type="InterPro" id="IPR036150">
    <property type="entry name" value="Cyt_b/b6_C_sf"/>
</dbReference>
<evidence type="ECO:0000256" key="4">
    <source>
        <dbReference type="ARBA" id="ARBA00022448"/>
    </source>
</evidence>
<dbReference type="Pfam" id="PF00033">
    <property type="entry name" value="Cytochrome_B"/>
    <property type="match status" value="1"/>
</dbReference>
<feature type="transmembrane region" description="Helical" evidence="19">
    <location>
        <begin position="31"/>
        <end position="57"/>
    </location>
</feature>
<feature type="transmembrane region" description="Helical" evidence="19">
    <location>
        <begin position="141"/>
        <end position="159"/>
    </location>
</feature>
<keyword evidence="5 18" id="KW-0349">Heme</keyword>
<dbReference type="SUPFAM" id="SSF81648">
    <property type="entry name" value="a domain/subunit of cytochrome bc1 complex (Ubiquinol-cytochrome c reductase)"/>
    <property type="match status" value="1"/>
</dbReference>
<comment type="cofactor">
    <cofactor evidence="18">
        <name>heme</name>
        <dbReference type="ChEBI" id="CHEBI:30413"/>
    </cofactor>
    <text evidence="18">Binds 2 heme groups non-covalently.</text>
</comment>
<dbReference type="FunFam" id="1.20.810.10:FF:000002">
    <property type="entry name" value="Cytochrome b"/>
    <property type="match status" value="1"/>
</dbReference>
<keyword evidence="6 19" id="KW-0679">Respiratory chain</keyword>
<evidence type="ECO:0000256" key="3">
    <source>
        <dbReference type="ARBA" id="ARBA00013531"/>
    </source>
</evidence>
<evidence type="ECO:0000256" key="13">
    <source>
        <dbReference type="ARBA" id="ARBA00023075"/>
    </source>
</evidence>
<feature type="transmembrane region" description="Helical" evidence="19">
    <location>
        <begin position="289"/>
        <end position="308"/>
    </location>
</feature>
<evidence type="ECO:0000256" key="18">
    <source>
        <dbReference type="PIRSR" id="PIRSR038885-2"/>
    </source>
</evidence>
<dbReference type="InterPro" id="IPR030689">
    <property type="entry name" value="Cytochrome_b"/>
</dbReference>
<evidence type="ECO:0000256" key="15">
    <source>
        <dbReference type="ARBA" id="ARBA00023136"/>
    </source>
</evidence>
<feature type="binding site" evidence="17">
    <location>
        <position position="202"/>
    </location>
    <ligand>
        <name>a ubiquinone</name>
        <dbReference type="ChEBI" id="CHEBI:16389"/>
    </ligand>
</feature>
<protein>
    <recommendedName>
        <fullName evidence="3 19">Cytochrome b</fullName>
    </recommendedName>
</protein>
<evidence type="ECO:0000313" key="22">
    <source>
        <dbReference type="EMBL" id="AAR25312.1"/>
    </source>
</evidence>
<dbReference type="InterPro" id="IPR005798">
    <property type="entry name" value="Cyt_b/b6_C"/>
</dbReference>
<evidence type="ECO:0000256" key="14">
    <source>
        <dbReference type="ARBA" id="ARBA00023128"/>
    </source>
</evidence>
<dbReference type="GO" id="GO:0045275">
    <property type="term" value="C:respiratory chain complex III"/>
    <property type="evidence" value="ECO:0007669"/>
    <property type="project" value="InterPro"/>
</dbReference>
<dbReference type="Gene3D" id="1.20.810.10">
    <property type="entry name" value="Cytochrome Bc1 Complex, Chain C"/>
    <property type="match status" value="1"/>
</dbReference>
<feature type="transmembrane region" description="Helical" evidence="19">
    <location>
        <begin position="114"/>
        <end position="134"/>
    </location>
</feature>
<evidence type="ECO:0000256" key="8">
    <source>
        <dbReference type="ARBA" id="ARBA00022723"/>
    </source>
</evidence>
<evidence type="ECO:0000256" key="16">
    <source>
        <dbReference type="ARBA" id="ARBA00061233"/>
    </source>
</evidence>
<dbReference type="CDD" id="cd00284">
    <property type="entry name" value="Cytochrome_b_N"/>
    <property type="match status" value="1"/>
</dbReference>
<dbReference type="SUPFAM" id="SSF81342">
    <property type="entry name" value="Transmembrane di-heme cytochromes"/>
    <property type="match status" value="1"/>
</dbReference>
<dbReference type="InterPro" id="IPR027387">
    <property type="entry name" value="Cytb/b6-like_sf"/>
</dbReference>
<dbReference type="GO" id="GO:0008121">
    <property type="term" value="F:quinol-cytochrome-c reductase activity"/>
    <property type="evidence" value="ECO:0007669"/>
    <property type="project" value="InterPro"/>
</dbReference>
<dbReference type="CDD" id="cd00290">
    <property type="entry name" value="cytochrome_b_C"/>
    <property type="match status" value="1"/>
</dbReference>
<keyword evidence="9" id="KW-0999">Mitochondrion inner membrane</keyword>